<keyword evidence="3" id="KW-1185">Reference proteome</keyword>
<protein>
    <submittedName>
        <fullName evidence="2">GNAT family N-acetyltransferase</fullName>
        <ecNumber evidence="2">2.3.-.-</ecNumber>
    </submittedName>
</protein>
<gene>
    <name evidence="2" type="ORF">ACFOND_04110</name>
</gene>
<dbReference type="InterPro" id="IPR000182">
    <property type="entry name" value="GNAT_dom"/>
</dbReference>
<evidence type="ECO:0000259" key="1">
    <source>
        <dbReference type="PROSITE" id="PS51186"/>
    </source>
</evidence>
<dbReference type="RefSeq" id="WP_290280477.1">
    <property type="nucleotide sequence ID" value="NZ_JAUFQI010000001.1"/>
</dbReference>
<reference evidence="3" key="1">
    <citation type="journal article" date="2019" name="Int. J. Syst. Evol. Microbiol.">
        <title>The Global Catalogue of Microorganisms (GCM) 10K type strain sequencing project: providing services to taxonomists for standard genome sequencing and annotation.</title>
        <authorList>
            <consortium name="The Broad Institute Genomics Platform"/>
            <consortium name="The Broad Institute Genome Sequencing Center for Infectious Disease"/>
            <person name="Wu L."/>
            <person name="Ma J."/>
        </authorList>
    </citation>
    <scope>NUCLEOTIDE SEQUENCE [LARGE SCALE GENOMIC DNA]</scope>
    <source>
        <strain evidence="3">CECT 8288</strain>
    </source>
</reference>
<organism evidence="2 3">
    <name type="scientific">Reinekea marina</name>
    <dbReference type="NCBI Taxonomy" id="1310421"/>
    <lineage>
        <taxon>Bacteria</taxon>
        <taxon>Pseudomonadati</taxon>
        <taxon>Pseudomonadota</taxon>
        <taxon>Gammaproteobacteria</taxon>
        <taxon>Oceanospirillales</taxon>
        <taxon>Saccharospirillaceae</taxon>
        <taxon>Reinekea</taxon>
    </lineage>
</organism>
<accession>A0ABV7WNB8</accession>
<dbReference type="InterPro" id="IPR016181">
    <property type="entry name" value="Acyl_CoA_acyltransferase"/>
</dbReference>
<dbReference type="PROSITE" id="PS51186">
    <property type="entry name" value="GNAT"/>
    <property type="match status" value="1"/>
</dbReference>
<dbReference type="GO" id="GO:0016746">
    <property type="term" value="F:acyltransferase activity"/>
    <property type="evidence" value="ECO:0007669"/>
    <property type="project" value="UniProtKB-KW"/>
</dbReference>
<evidence type="ECO:0000313" key="2">
    <source>
        <dbReference type="EMBL" id="MFC3700815.1"/>
    </source>
</evidence>
<dbReference type="PANTHER" id="PTHR43415:SF4">
    <property type="entry name" value="N-ACETYLTRANSFERASE DOMAIN-CONTAINING PROTEIN"/>
    <property type="match status" value="1"/>
</dbReference>
<feature type="domain" description="N-acetyltransferase" evidence="1">
    <location>
        <begin position="7"/>
        <end position="167"/>
    </location>
</feature>
<dbReference type="EMBL" id="JBHRYN010000007">
    <property type="protein sequence ID" value="MFC3700815.1"/>
    <property type="molecule type" value="Genomic_DNA"/>
</dbReference>
<proteinExistence type="predicted"/>
<dbReference type="Gene3D" id="3.40.630.30">
    <property type="match status" value="1"/>
</dbReference>
<comment type="caution">
    <text evidence="2">The sequence shown here is derived from an EMBL/GenBank/DDBJ whole genome shotgun (WGS) entry which is preliminary data.</text>
</comment>
<dbReference type="Pfam" id="PF13302">
    <property type="entry name" value="Acetyltransf_3"/>
    <property type="match status" value="1"/>
</dbReference>
<keyword evidence="2" id="KW-0012">Acyltransferase</keyword>
<sequence length="180" mass="20941">MLRYKDIVLRKPAQSEAQNLYELMVSDEKWTEFNGPYFGYSRPSFEEFLSKTFNRLQEGMSALAIEYENRLIGTVTFYWEDKNTRWLEAGIVIFDSTLWGLGIGKKALVPWVTHIFDTQELERVGMTTWSGNPRMISSAQNVGFTIEGTLRKVRYHDGVYYDSVKLGVTRDEWYSTAFPT</sequence>
<dbReference type="Proteomes" id="UP001595710">
    <property type="component" value="Unassembled WGS sequence"/>
</dbReference>
<dbReference type="PANTHER" id="PTHR43415">
    <property type="entry name" value="SPERMIDINE N(1)-ACETYLTRANSFERASE"/>
    <property type="match status" value="1"/>
</dbReference>
<name>A0ABV7WNB8_9GAMM</name>
<evidence type="ECO:0000313" key="3">
    <source>
        <dbReference type="Proteomes" id="UP001595710"/>
    </source>
</evidence>
<dbReference type="SUPFAM" id="SSF55729">
    <property type="entry name" value="Acyl-CoA N-acyltransferases (Nat)"/>
    <property type="match status" value="1"/>
</dbReference>
<keyword evidence="2" id="KW-0808">Transferase</keyword>
<dbReference type="EC" id="2.3.-.-" evidence="2"/>